<dbReference type="Gene3D" id="3.30.460.10">
    <property type="entry name" value="Beta Polymerase, domain 2"/>
    <property type="match status" value="1"/>
</dbReference>
<dbReference type="InterPro" id="IPR043519">
    <property type="entry name" value="NT_sf"/>
</dbReference>
<comment type="caution">
    <text evidence="1">The sequence shown here is derived from an EMBL/GenBank/DDBJ whole genome shotgun (WGS) entry which is preliminary data.</text>
</comment>
<reference evidence="1 2" key="1">
    <citation type="submission" date="2021-03" db="EMBL/GenBank/DDBJ databases">
        <authorList>
            <person name="Kanchanasin P."/>
            <person name="Saeng-In P."/>
            <person name="Phongsopitanun W."/>
            <person name="Yuki M."/>
            <person name="Kudo T."/>
            <person name="Ohkuma M."/>
            <person name="Tanasupawat S."/>
        </authorList>
    </citation>
    <scope>NUCLEOTIDE SEQUENCE [LARGE SCALE GENOMIC DNA]</scope>
    <source>
        <strain evidence="1 2">L46</strain>
    </source>
</reference>
<dbReference type="RefSeq" id="WP_208272245.1">
    <property type="nucleotide sequence ID" value="NZ_BAAAGM010000062.1"/>
</dbReference>
<accession>A0ABS3RCI5</accession>
<evidence type="ECO:0000313" key="2">
    <source>
        <dbReference type="Proteomes" id="UP000666915"/>
    </source>
</evidence>
<dbReference type="SUPFAM" id="SSF81301">
    <property type="entry name" value="Nucleotidyltransferase"/>
    <property type="match status" value="1"/>
</dbReference>
<protein>
    <submittedName>
        <fullName evidence="1">GrpB family protein</fullName>
    </submittedName>
</protein>
<name>A0ABS3RCI5_9ACTN</name>
<evidence type="ECO:0000313" key="1">
    <source>
        <dbReference type="EMBL" id="MBO2443940.1"/>
    </source>
</evidence>
<keyword evidence="2" id="KW-1185">Reference proteome</keyword>
<dbReference type="PANTHER" id="PTHR34822">
    <property type="entry name" value="GRPB DOMAIN PROTEIN (AFU_ORTHOLOGUE AFUA_1G01530)"/>
    <property type="match status" value="1"/>
</dbReference>
<sequence>MAIAVKHVGSTSVPGLSAKPILDIAVALAPGVSRGNMGDSVRRTVLQDEQRPSLIAFVATEDVTPRQQCGDDVQHDDAQWERWLAFRDLVRNDSRARADYNRLKRELAARCPDDRQACTSAKTSFITALRPPSNRPHP</sequence>
<dbReference type="PANTHER" id="PTHR34822:SF1">
    <property type="entry name" value="GRPB FAMILY PROTEIN"/>
    <property type="match status" value="1"/>
</dbReference>
<dbReference type="InterPro" id="IPR007344">
    <property type="entry name" value="GrpB/CoaE"/>
</dbReference>
<gene>
    <name evidence="1" type="ORF">J4557_41105</name>
</gene>
<organism evidence="1 2">
    <name type="scientific">Actinomadura nitritigenes</name>
    <dbReference type="NCBI Taxonomy" id="134602"/>
    <lineage>
        <taxon>Bacteria</taxon>
        <taxon>Bacillati</taxon>
        <taxon>Actinomycetota</taxon>
        <taxon>Actinomycetes</taxon>
        <taxon>Streptosporangiales</taxon>
        <taxon>Thermomonosporaceae</taxon>
        <taxon>Actinomadura</taxon>
    </lineage>
</organism>
<dbReference type="EMBL" id="JAGEOK010000038">
    <property type="protein sequence ID" value="MBO2443940.1"/>
    <property type="molecule type" value="Genomic_DNA"/>
</dbReference>
<dbReference type="Pfam" id="PF04229">
    <property type="entry name" value="GrpB"/>
    <property type="match status" value="1"/>
</dbReference>
<proteinExistence type="predicted"/>
<dbReference type="Proteomes" id="UP000666915">
    <property type="component" value="Unassembled WGS sequence"/>
</dbReference>